<evidence type="ECO:0000256" key="1">
    <source>
        <dbReference type="SAM" id="MobiDB-lite"/>
    </source>
</evidence>
<gene>
    <name evidence="2" type="ORF">SAMN02982922_2721</name>
</gene>
<dbReference type="RefSeq" id="WP_085464632.1">
    <property type="nucleotide sequence ID" value="NZ_FXBL01000004.1"/>
</dbReference>
<dbReference type="EMBL" id="FXBL01000004">
    <property type="protein sequence ID" value="SMH42239.1"/>
    <property type="molecule type" value="Genomic_DNA"/>
</dbReference>
<sequence>MAGIWFQDGSVRVRSYSSATKGRQRLIRIELEVDDPYDLADVLRQLDAMQEPKAKKPAKPLQIEDQRGRS</sequence>
<protein>
    <submittedName>
        <fullName evidence="2">Uncharacterized protein</fullName>
    </submittedName>
</protein>
<proteinExistence type="predicted"/>
<keyword evidence="3" id="KW-1185">Reference proteome</keyword>
<reference evidence="2 3" key="1">
    <citation type="submission" date="2017-04" db="EMBL/GenBank/DDBJ databases">
        <authorList>
            <person name="Afonso C.L."/>
            <person name="Miller P.J."/>
            <person name="Scott M.A."/>
            <person name="Spackman E."/>
            <person name="Goraichik I."/>
            <person name="Dimitrov K.M."/>
            <person name="Suarez D.L."/>
            <person name="Swayne D.E."/>
        </authorList>
    </citation>
    <scope>NUCLEOTIDE SEQUENCE [LARGE SCALE GENOMIC DNA]</scope>
    <source>
        <strain evidence="2 3">B5P</strain>
    </source>
</reference>
<evidence type="ECO:0000313" key="3">
    <source>
        <dbReference type="Proteomes" id="UP000193083"/>
    </source>
</evidence>
<dbReference type="AlphaFoldDB" id="A0A1X7NXL0"/>
<dbReference type="Proteomes" id="UP000193083">
    <property type="component" value="Unassembled WGS sequence"/>
</dbReference>
<evidence type="ECO:0000313" key="2">
    <source>
        <dbReference type="EMBL" id="SMH42239.1"/>
    </source>
</evidence>
<organism evidence="2 3">
    <name type="scientific">Mesorhizobium australicum</name>
    <dbReference type="NCBI Taxonomy" id="536018"/>
    <lineage>
        <taxon>Bacteria</taxon>
        <taxon>Pseudomonadati</taxon>
        <taxon>Pseudomonadota</taxon>
        <taxon>Alphaproteobacteria</taxon>
        <taxon>Hyphomicrobiales</taxon>
        <taxon>Phyllobacteriaceae</taxon>
        <taxon>Mesorhizobium</taxon>
    </lineage>
</organism>
<name>A0A1X7NXL0_9HYPH</name>
<accession>A0A1X7NXL0</accession>
<feature type="region of interest" description="Disordered" evidence="1">
    <location>
        <begin position="48"/>
        <end position="70"/>
    </location>
</feature>